<dbReference type="PANTHER" id="PTHR11232:SF2">
    <property type="entry name" value="FI05246P"/>
    <property type="match status" value="1"/>
</dbReference>
<dbReference type="InterPro" id="IPR051133">
    <property type="entry name" value="Adapter_Engulfment-Domain"/>
</dbReference>
<dbReference type="CDD" id="cd01214">
    <property type="entry name" value="PTB_FAM43A"/>
    <property type="match status" value="1"/>
</dbReference>
<dbReference type="InterPro" id="IPR011993">
    <property type="entry name" value="PH-like_dom_sf"/>
</dbReference>
<evidence type="ECO:0000259" key="2">
    <source>
        <dbReference type="SMART" id="SM00462"/>
    </source>
</evidence>
<proteinExistence type="predicted"/>
<feature type="region of interest" description="Disordered" evidence="1">
    <location>
        <begin position="196"/>
        <end position="263"/>
    </location>
</feature>
<feature type="domain" description="PID" evidence="2">
    <location>
        <begin position="33"/>
        <end position="169"/>
    </location>
</feature>
<dbReference type="Gene3D" id="2.30.29.30">
    <property type="entry name" value="Pleckstrin-homology domain (PH domain)/Phosphotyrosine-binding domain (PTB)"/>
    <property type="match status" value="1"/>
</dbReference>
<feature type="compositionally biased region" description="Polar residues" evidence="1">
    <location>
        <begin position="317"/>
        <end position="329"/>
    </location>
</feature>
<dbReference type="Pfam" id="PF14719">
    <property type="entry name" value="PID_2"/>
    <property type="match status" value="1"/>
</dbReference>
<dbReference type="Proteomes" id="UP000887574">
    <property type="component" value="Unplaced"/>
</dbReference>
<feature type="compositionally biased region" description="Acidic residues" evidence="1">
    <location>
        <begin position="213"/>
        <end position="233"/>
    </location>
</feature>
<dbReference type="AlphaFoldDB" id="A0A915EUS9"/>
<accession>A0A915EUS9</accession>
<evidence type="ECO:0000256" key="1">
    <source>
        <dbReference type="SAM" id="MobiDB-lite"/>
    </source>
</evidence>
<dbReference type="InterPro" id="IPR033930">
    <property type="entry name" value="FAM43A/B_PTB"/>
</dbReference>
<dbReference type="InterPro" id="IPR006020">
    <property type="entry name" value="PTB/PI_dom"/>
</dbReference>
<reference evidence="4" key="1">
    <citation type="submission" date="2022-11" db="UniProtKB">
        <authorList>
            <consortium name="WormBaseParasite"/>
        </authorList>
    </citation>
    <scope>IDENTIFICATION</scope>
</reference>
<feature type="compositionally biased region" description="Low complexity" evidence="1">
    <location>
        <begin position="372"/>
        <end position="384"/>
    </location>
</feature>
<keyword evidence="3" id="KW-1185">Reference proteome</keyword>
<feature type="compositionally biased region" description="Low complexity" evidence="1">
    <location>
        <begin position="248"/>
        <end position="263"/>
    </location>
</feature>
<protein>
    <submittedName>
        <fullName evidence="4">PID domain-containing protein</fullName>
    </submittedName>
</protein>
<sequence length="481" mass="52758">MPEVAGGAAILPGSQFFTMPFRRHSKQSYELNPPDQVYNVIYLGNVLTIMGKGDASVDKPLNVIWKTFNSKRQRREISMKLSVTRSGLKAETKQLGLTEYWAHRVTYCVAPSQYPRIFCWVYKHEGKRMKPELRCHAVLCKKANEPLLISANLNQFLQAALQEYKREKLAMEKARKNSLTGQGPRRKILLQTGSLNFRPPVSRSKSAPRLGSIDEEEEVEEEEEPYEDEEFSDVESLCYRNTPLLGGSTAEDTSSMASSSAQSSCSVTSSLASSISSTIATAILPLISATDQVDYGVLGTEEDEEPSSSSSPPTPTFRRQLSMSRQSQNKLHKQICANIAKSGRAREGKAQAATHIGELPSKSSDDRTACCSSISSSSDPNISSHLEGCKESEDVCACQSTCSSAAKRRLFKNLASNQASISSVGSDGSDSQMSDESGYVDEFVIGKCKRNTSFMKVADKGKCDIAKESEELTPTEQKNAL</sequence>
<evidence type="ECO:0000313" key="4">
    <source>
        <dbReference type="WBParaSite" id="jg9494"/>
    </source>
</evidence>
<feature type="region of interest" description="Disordered" evidence="1">
    <location>
        <begin position="299"/>
        <end position="329"/>
    </location>
</feature>
<dbReference type="SUPFAM" id="SSF50729">
    <property type="entry name" value="PH domain-like"/>
    <property type="match status" value="1"/>
</dbReference>
<evidence type="ECO:0000313" key="3">
    <source>
        <dbReference type="Proteomes" id="UP000887574"/>
    </source>
</evidence>
<dbReference type="WBParaSite" id="jg9494">
    <property type="protein sequence ID" value="jg9494"/>
    <property type="gene ID" value="jg9494"/>
</dbReference>
<name>A0A915EUS9_9BILA</name>
<dbReference type="PANTHER" id="PTHR11232">
    <property type="entry name" value="PHOSPHOTYROSINE INTERACTION DOMAIN-CONTAINING FAMILY MEMBER"/>
    <property type="match status" value="1"/>
</dbReference>
<feature type="region of interest" description="Disordered" evidence="1">
    <location>
        <begin position="347"/>
        <end position="384"/>
    </location>
</feature>
<organism evidence="3 4">
    <name type="scientific">Ditylenchus dipsaci</name>
    <dbReference type="NCBI Taxonomy" id="166011"/>
    <lineage>
        <taxon>Eukaryota</taxon>
        <taxon>Metazoa</taxon>
        <taxon>Ecdysozoa</taxon>
        <taxon>Nematoda</taxon>
        <taxon>Chromadorea</taxon>
        <taxon>Rhabditida</taxon>
        <taxon>Tylenchina</taxon>
        <taxon>Tylenchomorpha</taxon>
        <taxon>Sphaerularioidea</taxon>
        <taxon>Anguinidae</taxon>
        <taxon>Anguininae</taxon>
        <taxon>Ditylenchus</taxon>
    </lineage>
</organism>
<dbReference type="SMART" id="SM00462">
    <property type="entry name" value="PTB"/>
    <property type="match status" value="1"/>
</dbReference>